<organism evidence="1 2">
    <name type="scientific">Kaistia terrae</name>
    <dbReference type="NCBI Taxonomy" id="537017"/>
    <lineage>
        <taxon>Bacteria</taxon>
        <taxon>Pseudomonadati</taxon>
        <taxon>Pseudomonadota</taxon>
        <taxon>Alphaproteobacteria</taxon>
        <taxon>Hyphomicrobiales</taxon>
        <taxon>Kaistiaceae</taxon>
        <taxon>Kaistia</taxon>
    </lineage>
</organism>
<evidence type="ECO:0000313" key="1">
    <source>
        <dbReference type="EMBL" id="MFC5516523.1"/>
    </source>
</evidence>
<dbReference type="RefSeq" id="WP_266344226.1">
    <property type="nucleotide sequence ID" value="NZ_JAPKNH010000004.1"/>
</dbReference>
<name>A0ABW0PVY8_9HYPH</name>
<sequence>MTDGRVIGAGEIGRIVQEAFDKTTGSSPLFMPFFWSDVCALRKNDTEEWFRRRAGQLIHRRAAA</sequence>
<reference evidence="2" key="1">
    <citation type="journal article" date="2019" name="Int. J. Syst. Evol. Microbiol.">
        <title>The Global Catalogue of Microorganisms (GCM) 10K type strain sequencing project: providing services to taxonomists for standard genome sequencing and annotation.</title>
        <authorList>
            <consortium name="The Broad Institute Genomics Platform"/>
            <consortium name="The Broad Institute Genome Sequencing Center for Infectious Disease"/>
            <person name="Wu L."/>
            <person name="Ma J."/>
        </authorList>
    </citation>
    <scope>NUCLEOTIDE SEQUENCE [LARGE SCALE GENOMIC DNA]</scope>
    <source>
        <strain evidence="2">KACC 12633</strain>
    </source>
</reference>
<protein>
    <submittedName>
        <fullName evidence="1">Uncharacterized protein</fullName>
    </submittedName>
</protein>
<proteinExistence type="predicted"/>
<dbReference type="EMBL" id="JBHSML010000003">
    <property type="protein sequence ID" value="MFC5516523.1"/>
    <property type="molecule type" value="Genomic_DNA"/>
</dbReference>
<keyword evidence="2" id="KW-1185">Reference proteome</keyword>
<evidence type="ECO:0000313" key="2">
    <source>
        <dbReference type="Proteomes" id="UP001596150"/>
    </source>
</evidence>
<comment type="caution">
    <text evidence="1">The sequence shown here is derived from an EMBL/GenBank/DDBJ whole genome shotgun (WGS) entry which is preliminary data.</text>
</comment>
<dbReference type="Proteomes" id="UP001596150">
    <property type="component" value="Unassembled WGS sequence"/>
</dbReference>
<gene>
    <name evidence="1" type="ORF">ACFPP9_12135</name>
</gene>
<accession>A0ABW0PVY8</accession>